<evidence type="ECO:0000259" key="4">
    <source>
        <dbReference type="Pfam" id="PF00535"/>
    </source>
</evidence>
<dbReference type="InterPro" id="IPR029044">
    <property type="entry name" value="Nucleotide-diphossugar_trans"/>
</dbReference>
<dbReference type="InterPro" id="IPR001173">
    <property type="entry name" value="Glyco_trans_2-like"/>
</dbReference>
<keyword evidence="7" id="KW-1185">Reference proteome</keyword>
<proteinExistence type="inferred from homology"/>
<evidence type="ECO:0000313" key="8">
    <source>
        <dbReference type="Proteomes" id="UP001139505"/>
    </source>
</evidence>
<keyword evidence="2" id="KW-0328">Glycosyltransferase</keyword>
<evidence type="ECO:0000313" key="5">
    <source>
        <dbReference type="EMBL" id="GBG38233.1"/>
    </source>
</evidence>
<dbReference type="Gene3D" id="3.90.550.10">
    <property type="entry name" value="Spore Coat Polysaccharide Biosynthesis Protein SpsA, Chain A"/>
    <property type="match status" value="1"/>
</dbReference>
<accession>A0AA37PTK0</accession>
<protein>
    <recommendedName>
        <fullName evidence="4">Glycosyltransferase 2-like domain-containing protein</fullName>
    </recommendedName>
</protein>
<evidence type="ECO:0000313" key="7">
    <source>
        <dbReference type="Proteomes" id="UP000245060"/>
    </source>
</evidence>
<reference evidence="6" key="4">
    <citation type="submission" date="2022-04" db="EMBL/GenBank/DDBJ databases">
        <authorList>
            <person name="Komine T."/>
            <person name="Fukano H."/>
            <person name="Wada S."/>
        </authorList>
    </citation>
    <scope>NUCLEOTIDE SEQUENCE</scope>
    <source>
        <strain evidence="6">NJB18185</strain>
    </source>
</reference>
<reference evidence="5" key="1">
    <citation type="journal article" date="2018" name="Genome Announc.">
        <title>Draft Genome Sequence of Mycobacterium montefiorense Isolated from Japanese Black Salamander (Hynobius nigrescens).</title>
        <authorList>
            <person name="Fukano H."/>
            <person name="Yoshida M."/>
            <person name="Shimizu A."/>
            <person name="Iwao H."/>
            <person name="Katayama Y."/>
            <person name="Omatsu T."/>
            <person name="Mizutani T."/>
            <person name="Kurata O."/>
            <person name="Wada S."/>
            <person name="Hoshino Y."/>
        </authorList>
    </citation>
    <scope>NUCLEOTIDE SEQUENCE</scope>
    <source>
        <strain evidence="5">BS</strain>
    </source>
</reference>
<dbReference type="CDD" id="cd00761">
    <property type="entry name" value="Glyco_tranf_GTA_type"/>
    <property type="match status" value="1"/>
</dbReference>
<reference evidence="7" key="2">
    <citation type="submission" date="2018-04" db="EMBL/GenBank/DDBJ databases">
        <title>Draft genome sequence of Mycobacterium montefiorense isolated from Japanese black salamander.</title>
        <authorList>
            <person name="Fukano H."/>
            <person name="Yoshida M."/>
            <person name="Shimizu A."/>
            <person name="Iwao H."/>
            <person name="Kurata O."/>
            <person name="Katayama Y."/>
            <person name="Omatsu T."/>
            <person name="Mizutani T."/>
            <person name="Wada S."/>
            <person name="Hoshino Y."/>
        </authorList>
    </citation>
    <scope>NUCLEOTIDE SEQUENCE [LARGE SCALE GENOMIC DNA]</scope>
    <source>
        <strain evidence="7">BS</strain>
    </source>
</reference>
<evidence type="ECO:0000256" key="2">
    <source>
        <dbReference type="ARBA" id="ARBA00022676"/>
    </source>
</evidence>
<evidence type="ECO:0000313" key="6">
    <source>
        <dbReference type="EMBL" id="GKU75482.1"/>
    </source>
</evidence>
<name>A0AA37PTK0_9MYCO</name>
<reference evidence="6" key="3">
    <citation type="journal article" date="2022" name="Microbiol. Resour. Announc.">
        <title>Draft Genome Sequences of Eight Mycobacterium montefiorense Strains Isolated from Salamanders in Captivity.</title>
        <authorList>
            <person name="Komine T."/>
            <person name="Ihara H."/>
            <person name="Fukano H."/>
            <person name="Hoshino Y."/>
            <person name="Kurata O."/>
            <person name="Wada S."/>
        </authorList>
    </citation>
    <scope>NUCLEOTIDE SEQUENCE</scope>
    <source>
        <strain evidence="6">NJB18185</strain>
    </source>
</reference>
<dbReference type="Pfam" id="PF00535">
    <property type="entry name" value="Glycos_transf_2"/>
    <property type="match status" value="1"/>
</dbReference>
<feature type="domain" description="Glycosyltransferase 2-like" evidence="4">
    <location>
        <begin position="15"/>
        <end position="178"/>
    </location>
</feature>
<dbReference type="PANTHER" id="PTHR43630:SF1">
    <property type="entry name" value="POLY-BETA-1,6-N-ACETYL-D-GLUCOSAMINE SYNTHASE"/>
    <property type="match status" value="1"/>
</dbReference>
<dbReference type="AlphaFoldDB" id="A0AA37PTK0"/>
<evidence type="ECO:0000256" key="1">
    <source>
        <dbReference type="ARBA" id="ARBA00006739"/>
    </source>
</evidence>
<comment type="caution">
    <text evidence="6">The sequence shown here is derived from an EMBL/GenBank/DDBJ whole genome shotgun (WGS) entry which is preliminary data.</text>
</comment>
<dbReference type="EMBL" id="BFCH01000018">
    <property type="protein sequence ID" value="GBG38233.1"/>
    <property type="molecule type" value="Genomic_DNA"/>
</dbReference>
<organism evidence="6 8">
    <name type="scientific">Mycobacterium montefiorense</name>
    <dbReference type="NCBI Taxonomy" id="154654"/>
    <lineage>
        <taxon>Bacteria</taxon>
        <taxon>Bacillati</taxon>
        <taxon>Actinomycetota</taxon>
        <taxon>Actinomycetes</taxon>
        <taxon>Mycobacteriales</taxon>
        <taxon>Mycobacteriaceae</taxon>
        <taxon>Mycobacterium</taxon>
        <taxon>Mycobacterium simiae complex</taxon>
    </lineage>
</organism>
<dbReference type="GO" id="GO:0016757">
    <property type="term" value="F:glycosyltransferase activity"/>
    <property type="evidence" value="ECO:0007669"/>
    <property type="project" value="UniProtKB-KW"/>
</dbReference>
<dbReference type="EMBL" id="BQYH01000074">
    <property type="protein sequence ID" value="GKU75482.1"/>
    <property type="molecule type" value="Genomic_DNA"/>
</dbReference>
<gene>
    <name evidence="5" type="ORF">MmonteBS_26050</name>
    <name evidence="6" type="ORF">NJB18185_52530</name>
</gene>
<keyword evidence="3" id="KW-0808">Transferase</keyword>
<dbReference type="Proteomes" id="UP001139505">
    <property type="component" value="Unassembled WGS sequence"/>
</dbReference>
<evidence type="ECO:0000256" key="3">
    <source>
        <dbReference type="ARBA" id="ARBA00022679"/>
    </source>
</evidence>
<dbReference type="PANTHER" id="PTHR43630">
    <property type="entry name" value="POLY-BETA-1,6-N-ACETYL-D-GLUCOSAMINE SYNTHASE"/>
    <property type="match status" value="1"/>
</dbReference>
<dbReference type="Proteomes" id="UP000245060">
    <property type="component" value="Unassembled WGS sequence"/>
</dbReference>
<sequence>MPAMADRRRCPSVAIVIPAYNEERFIGRCLEACLNQTSRPDEIIVVNNRSTDGTASIVRRYQAGQPRTDIRLIDQNEVQGIAPTRNRGFDDARSDVIGRIDADSVIASDWVQTIRGRFRDPVIDAATGPVIYYDMPMRGLFLRIDRTVRAWLQFSCKDQRFLLGANMAIRASAWRAVRQLTRLDPEDLLHEDIDLAVTLFKNDFEVAYEPTLVAGMSGRRVECLPREFYRYATRYTRTIRAHGVKSGPARLTVAILLLGYFPARMLRFCYDVDKLRFTTTKLRATLGELTSRAGRDARAQVFKLGGTDPAARPVAPLRDRAA</sequence>
<dbReference type="SUPFAM" id="SSF53448">
    <property type="entry name" value="Nucleotide-diphospho-sugar transferases"/>
    <property type="match status" value="1"/>
</dbReference>
<comment type="similarity">
    <text evidence="1">Belongs to the glycosyltransferase 2 family.</text>
</comment>